<feature type="transmembrane region" description="Helical" evidence="10">
    <location>
        <begin position="407"/>
        <end position="432"/>
    </location>
</feature>
<evidence type="ECO:0000256" key="5">
    <source>
        <dbReference type="ARBA" id="ARBA00022692"/>
    </source>
</evidence>
<comment type="subcellular location">
    <subcellularLocation>
        <location evidence="2 10">Cell membrane</location>
        <topology evidence="2 10">Multi-pass membrane protein</topology>
    </subcellularLocation>
</comment>
<dbReference type="EMBL" id="NLAX01000002">
    <property type="protein sequence ID" value="PKS13107.1"/>
    <property type="molecule type" value="Genomic_DNA"/>
</dbReference>
<feature type="transmembrane region" description="Helical" evidence="10">
    <location>
        <begin position="335"/>
        <end position="355"/>
    </location>
</feature>
<keyword evidence="6 10" id="KW-0184">Conjugation</keyword>
<evidence type="ECO:0000256" key="9">
    <source>
        <dbReference type="ARBA" id="ARBA00023180"/>
    </source>
</evidence>
<dbReference type="GO" id="GO:0032220">
    <property type="term" value="P:plasma membrane fusion involved in cytogamy"/>
    <property type="evidence" value="ECO:0007669"/>
    <property type="project" value="TreeGrafter"/>
</dbReference>
<dbReference type="Proteomes" id="UP000233524">
    <property type="component" value="Unassembled WGS sequence"/>
</dbReference>
<evidence type="ECO:0000256" key="2">
    <source>
        <dbReference type="ARBA" id="ARBA00004651"/>
    </source>
</evidence>
<evidence type="ECO:0000256" key="3">
    <source>
        <dbReference type="ARBA" id="ARBA00010780"/>
    </source>
</evidence>
<evidence type="ECO:0000256" key="11">
    <source>
        <dbReference type="SAM" id="MobiDB-lite"/>
    </source>
</evidence>
<organism evidence="12 13">
    <name type="scientific">Lomentospora prolificans</name>
    <dbReference type="NCBI Taxonomy" id="41688"/>
    <lineage>
        <taxon>Eukaryota</taxon>
        <taxon>Fungi</taxon>
        <taxon>Dikarya</taxon>
        <taxon>Ascomycota</taxon>
        <taxon>Pezizomycotina</taxon>
        <taxon>Sordariomycetes</taxon>
        <taxon>Hypocreomycetidae</taxon>
        <taxon>Microascales</taxon>
        <taxon>Microascaceae</taxon>
        <taxon>Lomentospora</taxon>
    </lineage>
</organism>
<comment type="caution">
    <text evidence="12">The sequence shown here is derived from an EMBL/GenBank/DDBJ whole genome shotgun (WGS) entry which is preliminary data.</text>
</comment>
<dbReference type="GO" id="GO:0005886">
    <property type="term" value="C:plasma membrane"/>
    <property type="evidence" value="ECO:0007669"/>
    <property type="project" value="UniProtKB-SubCell"/>
</dbReference>
<evidence type="ECO:0000256" key="8">
    <source>
        <dbReference type="ARBA" id="ARBA00023136"/>
    </source>
</evidence>
<keyword evidence="9" id="KW-0325">Glycoprotein</keyword>
<evidence type="ECO:0000313" key="13">
    <source>
        <dbReference type="Proteomes" id="UP000233524"/>
    </source>
</evidence>
<gene>
    <name evidence="12" type="ORF">jhhlp_000449</name>
</gene>
<keyword evidence="4 10" id="KW-1003">Cell membrane</keyword>
<dbReference type="InterPro" id="IPR026777">
    <property type="entry name" value="PRM1"/>
</dbReference>
<comment type="caution">
    <text evidence="10">Lacks conserved residue(s) required for the propagation of feature annotation.</text>
</comment>
<evidence type="ECO:0000256" key="7">
    <source>
        <dbReference type="ARBA" id="ARBA00022989"/>
    </source>
</evidence>
<feature type="compositionally biased region" description="Basic and acidic residues" evidence="11">
    <location>
        <begin position="706"/>
        <end position="720"/>
    </location>
</feature>
<dbReference type="VEuPathDB" id="FungiDB:jhhlp_000449"/>
<evidence type="ECO:0000256" key="10">
    <source>
        <dbReference type="RuleBase" id="RU366035"/>
    </source>
</evidence>
<evidence type="ECO:0000313" key="12">
    <source>
        <dbReference type="EMBL" id="PKS13107.1"/>
    </source>
</evidence>
<dbReference type="PANTHER" id="PTHR31030">
    <property type="entry name" value="PLASMA MEMBRANE FUSION PROTEIN PRM1"/>
    <property type="match status" value="1"/>
</dbReference>
<evidence type="ECO:0000256" key="1">
    <source>
        <dbReference type="ARBA" id="ARBA00002512"/>
    </source>
</evidence>
<dbReference type="FunCoup" id="A0A2N3NKZ0">
    <property type="interactions" value="15"/>
</dbReference>
<keyword evidence="7 10" id="KW-1133">Transmembrane helix</keyword>
<dbReference type="InParanoid" id="A0A2N3NKZ0"/>
<accession>A0A2N3NKZ0</accession>
<keyword evidence="8 10" id="KW-0472">Membrane</keyword>
<feature type="transmembrane region" description="Helical" evidence="10">
    <location>
        <begin position="64"/>
        <end position="86"/>
    </location>
</feature>
<dbReference type="OrthoDB" id="5356111at2759"/>
<comment type="similarity">
    <text evidence="3 10">Belongs to the PRM1 family.</text>
</comment>
<protein>
    <recommendedName>
        <fullName evidence="10">Plasma membrane fusion protein PRM1</fullName>
    </recommendedName>
</protein>
<dbReference type="PANTHER" id="PTHR31030:SF1">
    <property type="entry name" value="PLASMA MEMBRANE FUSION PROTEIN PRM1"/>
    <property type="match status" value="1"/>
</dbReference>
<dbReference type="GO" id="GO:0043332">
    <property type="term" value="C:mating projection tip"/>
    <property type="evidence" value="ECO:0007669"/>
    <property type="project" value="UniProtKB-UniRule"/>
</dbReference>
<name>A0A2N3NKZ0_9PEZI</name>
<evidence type="ECO:0000256" key="6">
    <source>
        <dbReference type="ARBA" id="ARBA00022971"/>
    </source>
</evidence>
<feature type="region of interest" description="Disordered" evidence="11">
    <location>
        <begin position="646"/>
        <end position="670"/>
    </location>
</feature>
<keyword evidence="5 10" id="KW-0812">Transmembrane</keyword>
<evidence type="ECO:0000256" key="4">
    <source>
        <dbReference type="ARBA" id="ARBA00022475"/>
    </source>
</evidence>
<feature type="transmembrane region" description="Helical" evidence="10">
    <location>
        <begin position="619"/>
        <end position="640"/>
    </location>
</feature>
<dbReference type="STRING" id="41688.A0A2N3NKZ0"/>
<reference evidence="12 13" key="1">
    <citation type="journal article" date="2017" name="G3 (Bethesda)">
        <title>First Draft Genome Sequence of the Pathogenic Fungus Lomentospora prolificans (Formerly Scedosporium prolificans).</title>
        <authorList>
            <person name="Luo R."/>
            <person name="Zimin A."/>
            <person name="Workman R."/>
            <person name="Fan Y."/>
            <person name="Pertea G."/>
            <person name="Grossman N."/>
            <person name="Wear M.P."/>
            <person name="Jia B."/>
            <person name="Miller H."/>
            <person name="Casadevall A."/>
            <person name="Timp W."/>
            <person name="Zhang S.X."/>
            <person name="Salzberg S.L."/>
        </authorList>
    </citation>
    <scope>NUCLEOTIDE SEQUENCE [LARGE SCALE GENOMIC DNA]</scope>
    <source>
        <strain evidence="12 13">JHH-5317</strain>
    </source>
</reference>
<keyword evidence="13" id="KW-1185">Reference proteome</keyword>
<comment type="function">
    <text evidence="1 10">Involved in cell fusion during mating by stabilizing the plasma membrane fusion event.</text>
</comment>
<feature type="region of interest" description="Disordered" evidence="11">
    <location>
        <begin position="699"/>
        <end position="720"/>
    </location>
</feature>
<proteinExistence type="inferred from homology"/>
<dbReference type="AlphaFoldDB" id="A0A2N3NKZ0"/>
<sequence length="720" mass="78510">MDKLDMFNRLRGREKAPAYPDVPGSLRSQSIELDDLRKVQVTRANTAPDVTPYLSLRSRLSQIWLNRWTILLLLVLVRVMIAVAGLDDDIGEAKIKALQACTKVEDIGSAMSSMPHYLSLGVNELSASGIERAVRGLVSALQLAVTIIENLIIFVINMMVSTYVCLATAIIHGTLDVASDVVEKFTKAMNGAISTIADGISNDAKSIQDKINDLTGSIEDSVFGPILPNIPDVDFTSALDKLKNLNIDTSGFVSDIDTLNDNIPTFDEVKNLTESAISIPFNLIKKEINESLAGFSFDRDVFPVAQKQQLTFCSDNDNINSFFNDLYGTVKSARIGFITVIVILAILAMIPMGWLEIKRWRRQQAHARIVETNQYDSMDVVYIASRPVTATWGIKFASRFQGNRQVLVRWCIAYATSLPAIFVLSLAIAGFFSCLCQIIVLRAVQHKVPELANQVGDFAEDVVTSLQGVSKQWANDANSVIINFNDELNSDVLGFVTEGTSAVNNTLNTFTAQMEKGIDAIFGDTVLKKVAEDLIRCVIGLKIEAVQKGLTWLHEQAHVEFPLFSEDTFSLGAQESISGDSDLTTFLASPSSVTTDEVTGAVEKVVNALEKGIIIEACISTGLLFLYVIVVLMGVIRTLIGMATPDRTRGEGGAAPTTGPSHDRDAYGEGFDDYYTKAPATASNTGSNSAEAYMTGGQVAARGYQRRPENPFASEKDNQF</sequence>